<evidence type="ECO:0000256" key="1">
    <source>
        <dbReference type="PROSITE-ProRule" id="PRU00042"/>
    </source>
</evidence>
<name>A0AAU9WXV8_9CNID</name>
<sequence>MLFADDAAVACHTQQALQSLMDHFSQACKDFGLTISLKKTKRDMDDVRQTRKKRLNTFHMRSLRRILGISWQDKVPNTEVLSRAGLPSMSTLLRQRRLRWLGHVHRMPDGRIPKDLLYGELATGSRRRGRPQLRYRDALKRDMKAVGIDKETWENLAADRSQWRGAVTRHLKTGEEKLTQAATRRRTRRKLRISNVQQTAYKCSTCGRDCHSRIGLHSHSRRCSSQTHN</sequence>
<gene>
    <name evidence="4" type="ORF">PMEA_00013668</name>
</gene>
<dbReference type="PROSITE" id="PS50878">
    <property type="entry name" value="RT_POL"/>
    <property type="match status" value="1"/>
</dbReference>
<keyword evidence="1" id="KW-0863">Zinc-finger</keyword>
<dbReference type="AlphaFoldDB" id="A0AAU9WXV8"/>
<organism evidence="4 5">
    <name type="scientific">Pocillopora meandrina</name>
    <dbReference type="NCBI Taxonomy" id="46732"/>
    <lineage>
        <taxon>Eukaryota</taxon>
        <taxon>Metazoa</taxon>
        <taxon>Cnidaria</taxon>
        <taxon>Anthozoa</taxon>
        <taxon>Hexacorallia</taxon>
        <taxon>Scleractinia</taxon>
        <taxon>Astrocoeniina</taxon>
        <taxon>Pocilloporidae</taxon>
        <taxon>Pocillopora</taxon>
    </lineage>
</organism>
<evidence type="ECO:0008006" key="6">
    <source>
        <dbReference type="Google" id="ProtNLM"/>
    </source>
</evidence>
<protein>
    <recommendedName>
        <fullName evidence="6">Reverse transcriptase domain-containing protein</fullName>
    </recommendedName>
</protein>
<dbReference type="GO" id="GO:0008270">
    <property type="term" value="F:zinc ion binding"/>
    <property type="evidence" value="ECO:0007669"/>
    <property type="project" value="UniProtKB-KW"/>
</dbReference>
<dbReference type="InterPro" id="IPR000477">
    <property type="entry name" value="RT_dom"/>
</dbReference>
<evidence type="ECO:0000313" key="5">
    <source>
        <dbReference type="Proteomes" id="UP001159428"/>
    </source>
</evidence>
<dbReference type="InterPro" id="IPR013087">
    <property type="entry name" value="Znf_C2H2_type"/>
</dbReference>
<dbReference type="PANTHER" id="PTHR47027:SF20">
    <property type="entry name" value="REVERSE TRANSCRIPTASE-LIKE PROTEIN WITH RNA-DIRECTED DNA POLYMERASE DOMAIN"/>
    <property type="match status" value="1"/>
</dbReference>
<comment type="caution">
    <text evidence="4">The sequence shown here is derived from an EMBL/GenBank/DDBJ whole genome shotgun (WGS) entry which is preliminary data.</text>
</comment>
<keyword evidence="1" id="KW-0479">Metal-binding</keyword>
<keyword evidence="5" id="KW-1185">Reference proteome</keyword>
<reference evidence="4 5" key="1">
    <citation type="submission" date="2022-05" db="EMBL/GenBank/DDBJ databases">
        <authorList>
            <consortium name="Genoscope - CEA"/>
            <person name="William W."/>
        </authorList>
    </citation>
    <scope>NUCLEOTIDE SEQUENCE [LARGE SCALE GENOMIC DNA]</scope>
</reference>
<proteinExistence type="predicted"/>
<evidence type="ECO:0000259" key="2">
    <source>
        <dbReference type="PROSITE" id="PS50157"/>
    </source>
</evidence>
<evidence type="ECO:0000313" key="4">
    <source>
        <dbReference type="EMBL" id="CAH3129774.1"/>
    </source>
</evidence>
<feature type="domain" description="Reverse transcriptase" evidence="3">
    <location>
        <begin position="1"/>
        <end position="105"/>
    </location>
</feature>
<dbReference type="PANTHER" id="PTHR47027">
    <property type="entry name" value="REVERSE TRANSCRIPTASE DOMAIN-CONTAINING PROTEIN"/>
    <property type="match status" value="1"/>
</dbReference>
<keyword evidence="1" id="KW-0862">Zinc</keyword>
<dbReference type="PROSITE" id="PS50157">
    <property type="entry name" value="ZINC_FINGER_C2H2_2"/>
    <property type="match status" value="1"/>
</dbReference>
<evidence type="ECO:0000259" key="3">
    <source>
        <dbReference type="PROSITE" id="PS50878"/>
    </source>
</evidence>
<dbReference type="Proteomes" id="UP001159428">
    <property type="component" value="Unassembled WGS sequence"/>
</dbReference>
<feature type="domain" description="C2H2-type" evidence="2">
    <location>
        <begin position="201"/>
        <end position="229"/>
    </location>
</feature>
<dbReference type="EMBL" id="CALNXJ010000024">
    <property type="protein sequence ID" value="CAH3129774.1"/>
    <property type="molecule type" value="Genomic_DNA"/>
</dbReference>
<accession>A0AAU9WXV8</accession>